<dbReference type="RefSeq" id="WP_133202901.1">
    <property type="nucleotide sequence ID" value="NZ_SMRU01000003.1"/>
</dbReference>
<reference evidence="1 2" key="1">
    <citation type="submission" date="2019-03" db="EMBL/GenBank/DDBJ databases">
        <title>Whole genome sequence of Arthrobacter sp JH1-1.</title>
        <authorList>
            <person name="Trinh H.N."/>
        </authorList>
    </citation>
    <scope>NUCLEOTIDE SEQUENCE [LARGE SCALE GENOMIC DNA]</scope>
    <source>
        <strain evidence="1 2">JH1-1</strain>
    </source>
</reference>
<dbReference type="Pfam" id="PF07617">
    <property type="entry name" value="DUF1579"/>
    <property type="match status" value="1"/>
</dbReference>
<evidence type="ECO:0000313" key="2">
    <source>
        <dbReference type="Proteomes" id="UP000295511"/>
    </source>
</evidence>
<protein>
    <submittedName>
        <fullName evidence="1">DUF1579 domain-containing protein</fullName>
    </submittedName>
</protein>
<accession>A0A4R5KYH0</accession>
<dbReference type="AlphaFoldDB" id="A0A4R5KYH0"/>
<keyword evidence="2" id="KW-1185">Reference proteome</keyword>
<sequence>MNEPSRSHASVALEAFLGHWRGSTELAASPWGPARTADAEVTFSRAAGGYALVQSYRHTEPDGTHFEGHGVFTVDPDHGDTLWYYVDSMGRPPEAPARGQWHDGSLRLERRSPRGTARHTFKVEGGVLTHVAELRLGDAPTFSPFMVSICRRV</sequence>
<name>A0A4R5KYH0_9MICC</name>
<dbReference type="Proteomes" id="UP000295511">
    <property type="component" value="Unassembled WGS sequence"/>
</dbReference>
<evidence type="ECO:0000313" key="1">
    <source>
        <dbReference type="EMBL" id="TDG01160.1"/>
    </source>
</evidence>
<comment type="caution">
    <text evidence="1">The sequence shown here is derived from an EMBL/GenBank/DDBJ whole genome shotgun (WGS) entry which is preliminary data.</text>
</comment>
<dbReference type="OrthoDB" id="7186376at2"/>
<proteinExistence type="predicted"/>
<dbReference type="InterPro" id="IPR011473">
    <property type="entry name" value="DUF1579"/>
</dbReference>
<dbReference type="EMBL" id="SMRU01000003">
    <property type="protein sequence ID" value="TDG01160.1"/>
    <property type="molecule type" value="Genomic_DNA"/>
</dbReference>
<organism evidence="1 2">
    <name type="scientific">Arthrobacter terricola</name>
    <dbReference type="NCBI Taxonomy" id="2547396"/>
    <lineage>
        <taxon>Bacteria</taxon>
        <taxon>Bacillati</taxon>
        <taxon>Actinomycetota</taxon>
        <taxon>Actinomycetes</taxon>
        <taxon>Micrococcales</taxon>
        <taxon>Micrococcaceae</taxon>
        <taxon>Arthrobacter</taxon>
    </lineage>
</organism>
<gene>
    <name evidence="1" type="ORF">E1809_03820</name>
</gene>